<protein>
    <submittedName>
        <fullName evidence="1">Uncharacterized protein</fullName>
    </submittedName>
</protein>
<dbReference type="AlphaFoldDB" id="A0A7J6VTH1"/>
<name>A0A7J6VTH1_THATH</name>
<keyword evidence="2" id="KW-1185">Reference proteome</keyword>
<gene>
    <name evidence="1" type="ORF">FRX31_022029</name>
</gene>
<reference evidence="1 2" key="1">
    <citation type="submission" date="2020-06" db="EMBL/GenBank/DDBJ databases">
        <title>Transcriptomic and genomic resources for Thalictrum thalictroides and T. hernandezii: Facilitating candidate gene discovery in an emerging model plant lineage.</title>
        <authorList>
            <person name="Arias T."/>
            <person name="Riano-Pachon D.M."/>
            <person name="Di Stilio V.S."/>
        </authorList>
    </citation>
    <scope>NUCLEOTIDE SEQUENCE [LARGE SCALE GENOMIC DNA]</scope>
    <source>
        <strain evidence="2">cv. WT478/WT964</strain>
        <tissue evidence="1">Leaves</tissue>
    </source>
</reference>
<sequence length="62" mass="7413">DLVSEFKSLCPSIFESRRFHKVNVVRERGNYESDAHPLYPLLFFNRDVYYVSCDHYLEVLKA</sequence>
<feature type="non-terminal residue" evidence="1">
    <location>
        <position position="1"/>
    </location>
</feature>
<comment type="caution">
    <text evidence="1">The sequence shown here is derived from an EMBL/GenBank/DDBJ whole genome shotgun (WGS) entry which is preliminary data.</text>
</comment>
<evidence type="ECO:0000313" key="2">
    <source>
        <dbReference type="Proteomes" id="UP000554482"/>
    </source>
</evidence>
<proteinExistence type="predicted"/>
<accession>A0A7J6VTH1</accession>
<dbReference type="EMBL" id="JABWDY010026870">
    <property type="protein sequence ID" value="KAF5188384.1"/>
    <property type="molecule type" value="Genomic_DNA"/>
</dbReference>
<evidence type="ECO:0000313" key="1">
    <source>
        <dbReference type="EMBL" id="KAF5188384.1"/>
    </source>
</evidence>
<organism evidence="1 2">
    <name type="scientific">Thalictrum thalictroides</name>
    <name type="common">Rue-anemone</name>
    <name type="synonym">Anemone thalictroides</name>
    <dbReference type="NCBI Taxonomy" id="46969"/>
    <lineage>
        <taxon>Eukaryota</taxon>
        <taxon>Viridiplantae</taxon>
        <taxon>Streptophyta</taxon>
        <taxon>Embryophyta</taxon>
        <taxon>Tracheophyta</taxon>
        <taxon>Spermatophyta</taxon>
        <taxon>Magnoliopsida</taxon>
        <taxon>Ranunculales</taxon>
        <taxon>Ranunculaceae</taxon>
        <taxon>Thalictroideae</taxon>
        <taxon>Thalictrum</taxon>
    </lineage>
</organism>
<dbReference type="Proteomes" id="UP000554482">
    <property type="component" value="Unassembled WGS sequence"/>
</dbReference>